<dbReference type="Proteomes" id="UP001168096">
    <property type="component" value="Unassembled WGS sequence"/>
</dbReference>
<protein>
    <submittedName>
        <fullName evidence="1">TonB-dependent receptor plug domain-containing protein</fullName>
    </submittedName>
</protein>
<gene>
    <name evidence="1" type="ORF">QPK29_012565</name>
</gene>
<reference evidence="1" key="1">
    <citation type="submission" date="2024-11" db="EMBL/GenBank/DDBJ databases">
        <title>Description of Massilia orientalis sp. nov., isolated from rhizosphere soil of Ageratina adenophora.</title>
        <authorList>
            <person name="Wang Y."/>
        </authorList>
    </citation>
    <scope>NUCLEOTIDE SEQUENCE</scope>
    <source>
        <strain evidence="1">YIM B02787</strain>
    </source>
</reference>
<organism evidence="1 2">
    <name type="scientific">Massilia orientalis</name>
    <dbReference type="NCBI Taxonomy" id="3050128"/>
    <lineage>
        <taxon>Bacteria</taxon>
        <taxon>Pseudomonadati</taxon>
        <taxon>Pseudomonadota</taxon>
        <taxon>Betaproteobacteria</taxon>
        <taxon>Burkholderiales</taxon>
        <taxon>Oxalobacteraceae</taxon>
        <taxon>Telluria group</taxon>
        <taxon>Massilia</taxon>
    </lineage>
</organism>
<proteinExistence type="predicted"/>
<dbReference type="EMBL" id="JASNRB020000007">
    <property type="protein sequence ID" value="MFJ1468544.1"/>
    <property type="molecule type" value="Genomic_DNA"/>
</dbReference>
<keyword evidence="2" id="KW-1185">Reference proteome</keyword>
<sequence>MSTSMSSRTLSVIVCTAVLAWPTVALAGTDTETGDIRTLSTIPLEELMQMRVVTAASKFAQPISDAPSSVVVLTASDIRDHGWRTLADALATLPGLYVTSDRNYTYLGARGFLRPGDYNSRFLLLVDGMRVNDAVYDQALIGTGGLIDMDMVKRIEFVPGPGSAVYGSNALFGVINVVTRDGSGLPGVQGAVTAAGQGERKARTSYGWHGQNGADLLLSASAFNRAGRDLYYPEFDTPATNNGIARHLDWDRAQNFLVKGSFGGVTLSASHVARTKGIPTGSFGAVFNAPNQTRDTQTIIGAAWNRQLAPALALAVQLQSGQADYEGPGWYPDIGGVVRQNVDGAHARWYEASAHATLTNLPGQKIVIGAELGRDAHRDQYNYNEQPYELLLQDHRDAMRRAVFVEDEIRLPAGFLVNAGVRYDDREDPDMHRFSPRVAVVYKATPSDTVKLIAGSAFRAANAYEMYYALPEMAGGLLPNPNLRPEKIATRELVLEHVLAGGGHATLSLFRYAVDDLISQQLDPATDMLIFRNIDHADARGLEAALDRDFGAVRLRASYSWQLARGTGGVPLVDSPRHLAKANLTAPLGWRGGRVGAELQCSGRRLADQGAAGGYCVANVTLSALRLLPRTELSLSAYNATGKRYADVAGPAFVQTALAREGRTLAAKLDWRF</sequence>
<evidence type="ECO:0000313" key="2">
    <source>
        <dbReference type="Proteomes" id="UP001168096"/>
    </source>
</evidence>
<keyword evidence="1" id="KW-0675">Receptor</keyword>
<evidence type="ECO:0000313" key="1">
    <source>
        <dbReference type="EMBL" id="MFJ1468544.1"/>
    </source>
</evidence>
<name>A0ACC7M9I2_9BURK</name>
<accession>A0ACC7M9I2</accession>
<comment type="caution">
    <text evidence="1">The sequence shown here is derived from an EMBL/GenBank/DDBJ whole genome shotgun (WGS) entry which is preliminary data.</text>
</comment>